<evidence type="ECO:0000256" key="1">
    <source>
        <dbReference type="SAM" id="MobiDB-lite"/>
    </source>
</evidence>
<reference evidence="3" key="1">
    <citation type="submission" date="2010-08" db="EMBL/GenBank/DDBJ databases">
        <authorList>
            <consortium name="Caenorhabditis japonica Sequencing Consortium"/>
            <person name="Wilson R.K."/>
        </authorList>
    </citation>
    <scope>NUCLEOTIDE SEQUENCE [LARGE SCALE GENOMIC DNA]</scope>
    <source>
        <strain evidence="3">DF5081</strain>
    </source>
</reference>
<dbReference type="Proteomes" id="UP000005237">
    <property type="component" value="Unassembled WGS sequence"/>
</dbReference>
<name>A0A8R1IEW5_CAEJA</name>
<keyword evidence="3" id="KW-1185">Reference proteome</keyword>
<dbReference type="EnsemblMetazoa" id="CJA33404.1">
    <property type="protein sequence ID" value="CJA33404.1"/>
    <property type="gene ID" value="WBGene00209251"/>
</dbReference>
<sequence>MHGIEQRLLKMEPCEPVTQMLAKIAGARAANRTVEEFFEEWSEHELRSLTGFLPHHPNVFVDKEGKEIAPKKSNTQHRHRHHPYARPEPIWRV</sequence>
<reference evidence="2" key="2">
    <citation type="submission" date="2022-06" db="UniProtKB">
        <authorList>
            <consortium name="EnsemblMetazoa"/>
        </authorList>
    </citation>
    <scope>IDENTIFICATION</scope>
    <source>
        <strain evidence="2">DF5081</strain>
    </source>
</reference>
<evidence type="ECO:0000313" key="3">
    <source>
        <dbReference type="Proteomes" id="UP000005237"/>
    </source>
</evidence>
<protein>
    <submittedName>
        <fullName evidence="2">Uncharacterized protein</fullName>
    </submittedName>
</protein>
<organism evidence="2 3">
    <name type="scientific">Caenorhabditis japonica</name>
    <dbReference type="NCBI Taxonomy" id="281687"/>
    <lineage>
        <taxon>Eukaryota</taxon>
        <taxon>Metazoa</taxon>
        <taxon>Ecdysozoa</taxon>
        <taxon>Nematoda</taxon>
        <taxon>Chromadorea</taxon>
        <taxon>Rhabditida</taxon>
        <taxon>Rhabditina</taxon>
        <taxon>Rhabditomorpha</taxon>
        <taxon>Rhabditoidea</taxon>
        <taxon>Rhabditidae</taxon>
        <taxon>Peloderinae</taxon>
        <taxon>Caenorhabditis</taxon>
    </lineage>
</organism>
<proteinExistence type="predicted"/>
<accession>A0A8R1IEW5</accession>
<evidence type="ECO:0000313" key="2">
    <source>
        <dbReference type="EnsemblMetazoa" id="CJA33404.1"/>
    </source>
</evidence>
<feature type="compositionally biased region" description="Basic residues" evidence="1">
    <location>
        <begin position="74"/>
        <end position="84"/>
    </location>
</feature>
<dbReference type="AlphaFoldDB" id="A0A8R1IEW5"/>
<feature type="region of interest" description="Disordered" evidence="1">
    <location>
        <begin position="70"/>
        <end position="93"/>
    </location>
</feature>